<dbReference type="PROSITE" id="PS50294">
    <property type="entry name" value="WD_REPEATS_REGION"/>
    <property type="match status" value="1"/>
</dbReference>
<dbReference type="EMBL" id="MUXN01000027">
    <property type="protein sequence ID" value="OOC01926.1"/>
    <property type="molecule type" value="Genomic_DNA"/>
</dbReference>
<evidence type="ECO:0000313" key="2">
    <source>
        <dbReference type="EMBL" id="OOC01926.1"/>
    </source>
</evidence>
<organism evidence="2 3">
    <name type="scientific">Amycolatopsis azurea DSM 43854</name>
    <dbReference type="NCBI Taxonomy" id="1238180"/>
    <lineage>
        <taxon>Bacteria</taxon>
        <taxon>Bacillati</taxon>
        <taxon>Actinomycetota</taxon>
        <taxon>Actinomycetes</taxon>
        <taxon>Pseudonocardiales</taxon>
        <taxon>Pseudonocardiaceae</taxon>
        <taxon>Amycolatopsis</taxon>
    </lineage>
</organism>
<dbReference type="Pfam" id="PF00400">
    <property type="entry name" value="WD40"/>
    <property type="match status" value="1"/>
</dbReference>
<comment type="caution">
    <text evidence="2">The sequence shown here is derived from an EMBL/GenBank/DDBJ whole genome shotgun (WGS) entry which is preliminary data.</text>
</comment>
<keyword evidence="1" id="KW-0853">WD repeat</keyword>
<dbReference type="SUPFAM" id="SSF50978">
    <property type="entry name" value="WD40 repeat-like"/>
    <property type="match status" value="1"/>
</dbReference>
<proteinExistence type="predicted"/>
<sequence>MPTLTGHRGAVNAVTFSPDGRTLATGSADHSLRYGM</sequence>
<name>A0ABX3J509_9PSEU</name>
<dbReference type="RefSeq" id="WP_077241483.1">
    <property type="nucleotide sequence ID" value="NZ_ANMG01000005.1"/>
</dbReference>
<evidence type="ECO:0000313" key="3">
    <source>
        <dbReference type="Proteomes" id="UP000188551"/>
    </source>
</evidence>
<accession>A0ABX3J509</accession>
<feature type="repeat" description="WD" evidence="1">
    <location>
        <begin position="4"/>
        <end position="36"/>
    </location>
</feature>
<reference evidence="2 3" key="1">
    <citation type="submission" date="2017-02" db="EMBL/GenBank/DDBJ databases">
        <title>Amycolatopsis azurea DSM 43854 draft genome.</title>
        <authorList>
            <person name="Mayilraj S."/>
        </authorList>
    </citation>
    <scope>NUCLEOTIDE SEQUENCE [LARGE SCALE GENOMIC DNA]</scope>
    <source>
        <strain evidence="2 3">DSM 43854</strain>
    </source>
</reference>
<dbReference type="PROSITE" id="PS50082">
    <property type="entry name" value="WD_REPEATS_2"/>
    <property type="match status" value="1"/>
</dbReference>
<keyword evidence="3" id="KW-1185">Reference proteome</keyword>
<dbReference type="InterPro" id="IPR001680">
    <property type="entry name" value="WD40_rpt"/>
</dbReference>
<protein>
    <submittedName>
        <fullName evidence="2">Uncharacterized protein</fullName>
    </submittedName>
</protein>
<evidence type="ECO:0000256" key="1">
    <source>
        <dbReference type="PROSITE-ProRule" id="PRU00221"/>
    </source>
</evidence>
<dbReference type="Proteomes" id="UP000188551">
    <property type="component" value="Unassembled WGS sequence"/>
</dbReference>
<dbReference type="Gene3D" id="2.130.10.10">
    <property type="entry name" value="YVTN repeat-like/Quinoprotein amine dehydrogenase"/>
    <property type="match status" value="1"/>
</dbReference>
<dbReference type="InterPro" id="IPR015943">
    <property type="entry name" value="WD40/YVTN_repeat-like_dom_sf"/>
</dbReference>
<dbReference type="InterPro" id="IPR036322">
    <property type="entry name" value="WD40_repeat_dom_sf"/>
</dbReference>
<gene>
    <name evidence="2" type="ORF">B0293_37165</name>
</gene>